<dbReference type="GO" id="GO:0006508">
    <property type="term" value="P:proteolysis"/>
    <property type="evidence" value="ECO:0007669"/>
    <property type="project" value="UniProtKB-KW"/>
</dbReference>
<proteinExistence type="inferred from homology"/>
<dbReference type="PANTHER" id="PTHR32060:SF22">
    <property type="entry name" value="CARBOXYL-TERMINAL-PROCESSING PEPTIDASE 3, CHLOROPLASTIC"/>
    <property type="match status" value="1"/>
</dbReference>
<dbReference type="Pfam" id="PF00595">
    <property type="entry name" value="PDZ"/>
    <property type="match status" value="1"/>
</dbReference>
<dbReference type="RefSeq" id="WP_096685467.1">
    <property type="nucleotide sequence ID" value="NZ_AP014564.1"/>
</dbReference>
<dbReference type="InterPro" id="IPR001478">
    <property type="entry name" value="PDZ"/>
</dbReference>
<dbReference type="AlphaFoldDB" id="A0A1J1DXA6"/>
<dbReference type="SMART" id="SM00228">
    <property type="entry name" value="PDZ"/>
    <property type="match status" value="1"/>
</dbReference>
<comment type="similarity">
    <text evidence="1 5">Belongs to the peptidase S41A family.</text>
</comment>
<dbReference type="InterPro" id="IPR029045">
    <property type="entry name" value="ClpP/crotonase-like_dom_sf"/>
</dbReference>
<reference evidence="8 9" key="1">
    <citation type="submission" date="2014-03" db="EMBL/GenBank/DDBJ databases">
        <title>complete genome sequence of Flavobacteriaceae bacterium JBKA-6.</title>
        <authorList>
            <person name="Takano T."/>
            <person name="Nakamura Y."/>
            <person name="Takuma S."/>
            <person name="Yasuike M."/>
            <person name="Matsuyama T."/>
            <person name="Sakai T."/>
            <person name="Fujiwara A."/>
            <person name="Kimoto K."/>
            <person name="Fukuda Y."/>
            <person name="Kondo H."/>
            <person name="Hirono I."/>
            <person name="Nakayasu C."/>
        </authorList>
    </citation>
    <scope>NUCLEOTIDE SEQUENCE [LARGE SCALE GENOMIC DNA]</scope>
    <source>
        <strain evidence="8 9">JBKA-6</strain>
    </source>
</reference>
<dbReference type="NCBIfam" id="TIGR00225">
    <property type="entry name" value="prc"/>
    <property type="match status" value="1"/>
</dbReference>
<dbReference type="GO" id="GO:0008236">
    <property type="term" value="F:serine-type peptidase activity"/>
    <property type="evidence" value="ECO:0007669"/>
    <property type="project" value="UniProtKB-KW"/>
</dbReference>
<dbReference type="GO" id="GO:0007165">
    <property type="term" value="P:signal transduction"/>
    <property type="evidence" value="ECO:0007669"/>
    <property type="project" value="TreeGrafter"/>
</dbReference>
<accession>A0A1J1DXA6</accession>
<keyword evidence="6" id="KW-0175">Coiled coil</keyword>
<evidence type="ECO:0000313" key="9">
    <source>
        <dbReference type="Proteomes" id="UP000243197"/>
    </source>
</evidence>
<dbReference type="GO" id="GO:0030288">
    <property type="term" value="C:outer membrane-bounded periplasmic space"/>
    <property type="evidence" value="ECO:0007669"/>
    <property type="project" value="TreeGrafter"/>
</dbReference>
<evidence type="ECO:0000256" key="3">
    <source>
        <dbReference type="ARBA" id="ARBA00022801"/>
    </source>
</evidence>
<dbReference type="InterPro" id="IPR040573">
    <property type="entry name" value="TSP_N"/>
</dbReference>
<evidence type="ECO:0000259" key="7">
    <source>
        <dbReference type="PROSITE" id="PS50106"/>
    </source>
</evidence>
<feature type="coiled-coil region" evidence="6">
    <location>
        <begin position="634"/>
        <end position="661"/>
    </location>
</feature>
<organism evidence="8 9">
    <name type="scientific">Ichthyobacterium seriolicida</name>
    <dbReference type="NCBI Taxonomy" id="242600"/>
    <lineage>
        <taxon>Bacteria</taxon>
        <taxon>Pseudomonadati</taxon>
        <taxon>Bacteroidota</taxon>
        <taxon>Flavobacteriia</taxon>
        <taxon>Flavobacteriales</taxon>
        <taxon>Ichthyobacteriaceae</taxon>
        <taxon>Ichthyobacterium</taxon>
    </lineage>
</organism>
<dbReference type="GO" id="GO:0004175">
    <property type="term" value="F:endopeptidase activity"/>
    <property type="evidence" value="ECO:0007669"/>
    <property type="project" value="TreeGrafter"/>
</dbReference>
<evidence type="ECO:0000256" key="4">
    <source>
        <dbReference type="ARBA" id="ARBA00022825"/>
    </source>
</evidence>
<keyword evidence="2 5" id="KW-0645">Protease</keyword>
<dbReference type="PROSITE" id="PS50106">
    <property type="entry name" value="PDZ"/>
    <property type="match status" value="1"/>
</dbReference>
<dbReference type="SUPFAM" id="SSF52096">
    <property type="entry name" value="ClpP/crotonase"/>
    <property type="match status" value="1"/>
</dbReference>
<evidence type="ECO:0000256" key="5">
    <source>
        <dbReference type="RuleBase" id="RU004404"/>
    </source>
</evidence>
<dbReference type="Gene3D" id="2.30.42.10">
    <property type="match status" value="1"/>
</dbReference>
<dbReference type="OrthoDB" id="9812068at2"/>
<keyword evidence="4 5" id="KW-0720">Serine protease</keyword>
<dbReference type="SMART" id="SM00245">
    <property type="entry name" value="TSPc"/>
    <property type="match status" value="1"/>
</dbReference>
<dbReference type="KEGG" id="ise:JBKA6_0452"/>
<dbReference type="EMBL" id="AP014564">
    <property type="protein sequence ID" value="BAV94465.1"/>
    <property type="molecule type" value="Genomic_DNA"/>
</dbReference>
<dbReference type="InterPro" id="IPR020992">
    <property type="entry name" value="Tail_Prtase_C"/>
</dbReference>
<dbReference type="Pfam" id="PF03572">
    <property type="entry name" value="Peptidase_S41"/>
    <property type="match status" value="1"/>
</dbReference>
<dbReference type="SUPFAM" id="SSF50156">
    <property type="entry name" value="PDZ domain-like"/>
    <property type="match status" value="1"/>
</dbReference>
<dbReference type="InterPro" id="IPR004447">
    <property type="entry name" value="Peptidase_S41A"/>
</dbReference>
<gene>
    <name evidence="8" type="ORF">JBKA6_0452</name>
</gene>
<dbReference type="CDD" id="cd07560">
    <property type="entry name" value="Peptidase_S41_CPP"/>
    <property type="match status" value="1"/>
</dbReference>
<keyword evidence="9" id="KW-1185">Reference proteome</keyword>
<dbReference type="InterPro" id="IPR005151">
    <property type="entry name" value="Tail-specific_protease"/>
</dbReference>
<dbReference type="InterPro" id="IPR036034">
    <property type="entry name" value="PDZ_sf"/>
</dbReference>
<dbReference type="Gene3D" id="3.30.750.44">
    <property type="match status" value="1"/>
</dbReference>
<dbReference type="Gene3D" id="3.90.226.10">
    <property type="entry name" value="2-enoyl-CoA Hydratase, Chain A, domain 1"/>
    <property type="match status" value="1"/>
</dbReference>
<dbReference type="PANTHER" id="PTHR32060">
    <property type="entry name" value="TAIL-SPECIFIC PROTEASE"/>
    <property type="match status" value="1"/>
</dbReference>
<keyword evidence="3 5" id="KW-0378">Hydrolase</keyword>
<dbReference type="Pfam" id="PF17804">
    <property type="entry name" value="TSP_NTD"/>
    <property type="match status" value="1"/>
</dbReference>
<evidence type="ECO:0000256" key="2">
    <source>
        <dbReference type="ARBA" id="ARBA00022670"/>
    </source>
</evidence>
<evidence type="ECO:0000313" key="8">
    <source>
        <dbReference type="EMBL" id="BAV94465.1"/>
    </source>
</evidence>
<dbReference type="Pfam" id="PF11818">
    <property type="entry name" value="DUF3340"/>
    <property type="match status" value="1"/>
</dbReference>
<dbReference type="Proteomes" id="UP000243197">
    <property type="component" value="Chromosome"/>
</dbReference>
<protein>
    <submittedName>
        <fullName evidence="8">Peptidase S41</fullName>
    </submittedName>
</protein>
<name>A0A1J1DXA6_9FLAO</name>
<evidence type="ECO:0000256" key="1">
    <source>
        <dbReference type="ARBA" id="ARBA00009179"/>
    </source>
</evidence>
<sequence length="720" mass="83254">MNNTRKTSFFRSAFIVTLFLGLFVFCSNNIGKSSYGNDDVALIKLIRQALDYNHYIDLKIDDTFSEKVFDKYLKYIDDYKRYLYKSDYDILNEYRYLIDDQYDKGSLDFFNLSYNMLTERIKESISISEEVLSKPFDFSKDEFINMVFVKDSINDSSSSLVDYVDSKEEMYERWRKLIKASVLQVLSNKLEVSSDEATDKKNDKDSKKSFETLEEESRQEFKKSLENQYKKLLSVEKKDYLSSYINSILSVYDPHTEYFRPVAKDKFDMSMSGQFEGIGAELSKQNGYVVITRIILGGPAWKQKKLEVGDKLLKITKPNGEQLDFSIVSLSESIKFIKGKKGTIAELTVQRVNGKIETVNIVRGVVKLEETFAKSSIIKFKGKTFGIIDLPKFYIDFKNDNSPDCAKDVLREIDKLKEENVEGIILDLRGNGGGSLHKTVEIGGFFIKNGPIVEIQQKGGRTKVLSDDSNTVQYNGELIILVDQTSASASEILAAAMQDYGRALIIGPKQTYGKGTVQTIYDFDQMIGNTDSPIYGAIKLTIQKFYRVNGGSTQLRGVNPDILIPNKYSYMENIGERSQKNAMPWDSIQATKYSPKVYDNLEDIKQNSISRLKKNKYLELLEEKYFWIKKINNDKKIMLNLESFQRENKELEKQREKYYFLDKYDNNLEFHLAKSDQKRIKNDESFADKIKDWNKRLKNDVYVEEAINVLFDKIKLKNEQ</sequence>
<evidence type="ECO:0000256" key="6">
    <source>
        <dbReference type="SAM" id="Coils"/>
    </source>
</evidence>
<feature type="domain" description="PDZ" evidence="7">
    <location>
        <begin position="266"/>
        <end position="338"/>
    </location>
</feature>